<dbReference type="HOGENOM" id="CLU_028111_0_0_5"/>
<dbReference type="SUPFAM" id="SSF51126">
    <property type="entry name" value="Pectin lyase-like"/>
    <property type="match status" value="1"/>
</dbReference>
<keyword evidence="3" id="KW-1185">Reference proteome</keyword>
<dbReference type="PANTHER" id="PTHR36453">
    <property type="entry name" value="SECRETED PROTEIN-RELATED"/>
    <property type="match status" value="1"/>
</dbReference>
<protein>
    <submittedName>
        <fullName evidence="2">Hypothetical conserved protein</fullName>
    </submittedName>
</protein>
<dbReference type="InterPro" id="IPR006626">
    <property type="entry name" value="PbH1"/>
</dbReference>
<dbReference type="AlphaFoldDB" id="Q2KAH7"/>
<dbReference type="InterPro" id="IPR039448">
    <property type="entry name" value="Beta_helix"/>
</dbReference>
<gene>
    <name evidence="2" type="ordered locus">RHE_CH01356</name>
</gene>
<evidence type="ECO:0000313" key="2">
    <source>
        <dbReference type="EMBL" id="ABC90159.1"/>
    </source>
</evidence>
<evidence type="ECO:0000259" key="1">
    <source>
        <dbReference type="Pfam" id="PF13229"/>
    </source>
</evidence>
<dbReference type="KEGG" id="ret:RHE_CH01356"/>
<dbReference type="Gene3D" id="2.160.20.10">
    <property type="entry name" value="Single-stranded right-handed beta-helix, Pectin lyase-like"/>
    <property type="match status" value="3"/>
</dbReference>
<reference evidence="2 3" key="1">
    <citation type="journal article" date="2006" name="Proc. Natl. Acad. Sci. U.S.A.">
        <title>The partitioned Rhizobium etli genome: genetic and metabolic redundancy in seven interacting replicons.</title>
        <authorList>
            <person name="Gonzalez V."/>
            <person name="Santamaria R.I."/>
            <person name="Bustos P."/>
            <person name="Hernandez-Gonzalez I."/>
            <person name="Medrano-Soto A."/>
            <person name="Moreno-Hagelsieb G."/>
            <person name="Janga S.C."/>
            <person name="Ramirez M.A."/>
            <person name="Jimenez-Jacinto V."/>
            <person name="Collado-Vides J."/>
            <person name="Davila G."/>
        </authorList>
    </citation>
    <scope>NUCLEOTIDE SEQUENCE [LARGE SCALE GENOMIC DNA]</scope>
    <source>
        <strain evidence="3">ATCC 51251 / DSM 11541 / JCM 21823 / NBRC 15573 / CFN 42</strain>
    </source>
</reference>
<feature type="domain" description="Right handed beta helix" evidence="1">
    <location>
        <begin position="315"/>
        <end position="477"/>
    </location>
</feature>
<dbReference type="eggNOG" id="COG5434">
    <property type="taxonomic scope" value="Bacteria"/>
</dbReference>
<organism evidence="2 3">
    <name type="scientific">Rhizobium etli (strain ATCC 51251 / DSM 11541 / JCM 21823 / NBRC 15573 / CFN 42)</name>
    <dbReference type="NCBI Taxonomy" id="347834"/>
    <lineage>
        <taxon>Bacteria</taxon>
        <taxon>Pseudomonadati</taxon>
        <taxon>Pseudomonadota</taxon>
        <taxon>Alphaproteobacteria</taxon>
        <taxon>Hyphomicrobiales</taxon>
        <taxon>Rhizobiaceae</taxon>
        <taxon>Rhizobium/Agrobacterium group</taxon>
        <taxon>Rhizobium</taxon>
    </lineage>
</organism>
<dbReference type="Proteomes" id="UP000001936">
    <property type="component" value="Chromosome"/>
</dbReference>
<sequence>MSKVLTGTTAPRAVFYVSPDGKDSWSGRLPKPNPQRTDGPFVSIERARDAAREKGGQNTIAMGDGDYYLAEPIVFDARDAGLVIAARCNEAPILHGGLLIRKWKAQADGRWTASLKLPAGREVGDLFVNGALQTQARFPNAPLDGDPRKGWLFAAKCTHDDDIWHGNMRFCFHAGDLPISKNTAGLVAHIVGGFRPGSQWGSDTLPVVSFDTANRTINTRGTAYFFTAEGSRYFLAGAAALLDAPGEWWYDRAKEQVVYIPTDGLPISSTAVAGILPTFFRLDGADGMVVSGLRFRDGDPRGSGKFGTDTRSFGAIRLDRADGVRLLGNSIDNVGVGIHVSESKDVLIAGNVVADVAGNGIYVGTTYGTFLKSHDATILSNHIHDIGRVYFETAGIWFQAADNVGIAHNLIENAAQFGIAGGSLWGPQDAVHDAVIEHNVVRNANQQTADGGAIKMMGEQADPLNSSIRYNRVTGTGQLMNRVDGTFWPPGYENTSEWPSPISWAIYTDGKASGVRIEGNTLSDNISAIGINGGWSNLVTGNVITGGSGAAFRVDDGTGWGWHPPWAGPNRIEDNIVSVESGNGLAAYVYVPDHKLGSVRFARNRYSGNLNEKSFRIHPEIMRSGEFGSLADLQEAGIDRGSVASQSHQ</sequence>
<dbReference type="Pfam" id="PF13229">
    <property type="entry name" value="Beta_helix"/>
    <property type="match status" value="1"/>
</dbReference>
<evidence type="ECO:0000313" key="3">
    <source>
        <dbReference type="Proteomes" id="UP000001936"/>
    </source>
</evidence>
<proteinExistence type="predicted"/>
<dbReference type="SMART" id="SM00710">
    <property type="entry name" value="PbH1"/>
    <property type="match status" value="8"/>
</dbReference>
<accession>Q2KAH7</accession>
<dbReference type="PANTHER" id="PTHR36453:SF1">
    <property type="entry name" value="RIGHT HANDED BETA HELIX DOMAIN-CONTAINING PROTEIN"/>
    <property type="match status" value="1"/>
</dbReference>
<dbReference type="InterPro" id="IPR012334">
    <property type="entry name" value="Pectin_lyas_fold"/>
</dbReference>
<name>Q2KAH7_RHIEC</name>
<dbReference type="EMBL" id="CP000133">
    <property type="protein sequence ID" value="ABC90159.1"/>
    <property type="molecule type" value="Genomic_DNA"/>
</dbReference>
<dbReference type="InterPro" id="IPR011050">
    <property type="entry name" value="Pectin_lyase_fold/virulence"/>
</dbReference>